<sequence>MDLVHPGADLIGRAAARVLWQLNETDRAHTGRGIQVEVDVPQRSVQRALDDLASIGLVHSTRIGSAKLHTLNKDHILWPAVLEILESGLRARDLLARSITRVSEGQAALAGYAEEGANTPLALLVIWRNDPGDRDRRLEEFSNEVSVALGNPVEISSFTIEELASEIRDGNPNIDRWERDFESLTSGTPISIHIASARKHLGL</sequence>
<evidence type="ECO:0000313" key="2">
    <source>
        <dbReference type="Proteomes" id="UP001425155"/>
    </source>
</evidence>
<proteinExistence type="predicted"/>
<accession>A0ABU9W713</accession>
<organism evidence="1 2">
    <name type="scientific">Leifsonia stereocauli</name>
    <dbReference type="NCBI Taxonomy" id="3134136"/>
    <lineage>
        <taxon>Bacteria</taxon>
        <taxon>Bacillati</taxon>
        <taxon>Actinomycetota</taxon>
        <taxon>Actinomycetes</taxon>
        <taxon>Micrococcales</taxon>
        <taxon>Microbacteriaceae</taxon>
        <taxon>Leifsonia</taxon>
    </lineage>
</organism>
<protein>
    <recommendedName>
        <fullName evidence="3">HTH marR-type domain-containing protein</fullName>
    </recommendedName>
</protein>
<reference evidence="1 2" key="1">
    <citation type="submission" date="2024-03" db="EMBL/GenBank/DDBJ databases">
        <title>YIM 134122 draft genome.</title>
        <authorList>
            <person name="Zuo S."/>
            <person name="Xiong L."/>
        </authorList>
    </citation>
    <scope>NUCLEOTIDE SEQUENCE [LARGE SCALE GENOMIC DNA]</scope>
    <source>
        <strain evidence="1 2">YIM 134122</strain>
    </source>
</reference>
<evidence type="ECO:0008006" key="3">
    <source>
        <dbReference type="Google" id="ProtNLM"/>
    </source>
</evidence>
<dbReference type="Proteomes" id="UP001425155">
    <property type="component" value="Unassembled WGS sequence"/>
</dbReference>
<dbReference type="InterPro" id="IPR036390">
    <property type="entry name" value="WH_DNA-bd_sf"/>
</dbReference>
<name>A0ABU9W713_9MICO</name>
<dbReference type="SUPFAM" id="SSF46785">
    <property type="entry name" value="Winged helix' DNA-binding domain"/>
    <property type="match status" value="1"/>
</dbReference>
<dbReference type="EMBL" id="JBCLVG010000002">
    <property type="protein sequence ID" value="MEN1947425.1"/>
    <property type="molecule type" value="Genomic_DNA"/>
</dbReference>
<evidence type="ECO:0000313" key="1">
    <source>
        <dbReference type="EMBL" id="MEN1947425.1"/>
    </source>
</evidence>
<keyword evidence="2" id="KW-1185">Reference proteome</keyword>
<dbReference type="RefSeq" id="WP_342114635.1">
    <property type="nucleotide sequence ID" value="NZ_JBCAUN010000002.1"/>
</dbReference>
<gene>
    <name evidence="1" type="ORF">WJX64_12775</name>
</gene>
<comment type="caution">
    <text evidence="1">The sequence shown here is derived from an EMBL/GenBank/DDBJ whole genome shotgun (WGS) entry which is preliminary data.</text>
</comment>